<dbReference type="AlphaFoldDB" id="A0AAW1U8I0"/>
<accession>A0AAW1U8I0</accession>
<evidence type="ECO:0000256" key="2">
    <source>
        <dbReference type="ARBA" id="ARBA00022737"/>
    </source>
</evidence>
<gene>
    <name evidence="4" type="ORF">WA026_003755</name>
</gene>
<dbReference type="PANTHER" id="PTHR45712">
    <property type="entry name" value="AGAP008170-PA"/>
    <property type="match status" value="1"/>
</dbReference>
<dbReference type="Gene3D" id="3.80.10.10">
    <property type="entry name" value="Ribonuclease Inhibitor"/>
    <property type="match status" value="1"/>
</dbReference>
<dbReference type="SUPFAM" id="SSF52058">
    <property type="entry name" value="L domain-like"/>
    <property type="match status" value="1"/>
</dbReference>
<organism evidence="4 5">
    <name type="scientific">Henosepilachna vigintioctopunctata</name>
    <dbReference type="NCBI Taxonomy" id="420089"/>
    <lineage>
        <taxon>Eukaryota</taxon>
        <taxon>Metazoa</taxon>
        <taxon>Ecdysozoa</taxon>
        <taxon>Arthropoda</taxon>
        <taxon>Hexapoda</taxon>
        <taxon>Insecta</taxon>
        <taxon>Pterygota</taxon>
        <taxon>Neoptera</taxon>
        <taxon>Endopterygota</taxon>
        <taxon>Coleoptera</taxon>
        <taxon>Polyphaga</taxon>
        <taxon>Cucujiformia</taxon>
        <taxon>Coccinelloidea</taxon>
        <taxon>Coccinellidae</taxon>
        <taxon>Epilachninae</taxon>
        <taxon>Epilachnini</taxon>
        <taxon>Henosepilachna</taxon>
    </lineage>
</organism>
<comment type="caution">
    <text evidence="4">The sequence shown here is derived from an EMBL/GenBank/DDBJ whole genome shotgun (WGS) entry which is preliminary data.</text>
</comment>
<keyword evidence="1" id="KW-0433">Leucine-rich repeat</keyword>
<sequence length="242" mass="28198">MNIYLIVILTFHISNWNHASSNDVEHEKVTPLMDNQVQKHDPWEIDIFERNIKLKVYGRIEEDTFDDFLTLRNLSLVNSILTNVGVNALNKLERLESLSFIHSEGNVHITEESLTKVTNLKELVIHLNNRVIIESKALKNFKNLEILSVDNQTFNAFSNETFDQCRKLKYLSWSNGFVGKIESNTFRSLKKLETVILRDLQLKHIEPSTFEDLPFLRILNLDENKIEFCPGKSSNYFQVCKV</sequence>
<feature type="signal peptide" evidence="3">
    <location>
        <begin position="1"/>
        <end position="21"/>
    </location>
</feature>
<dbReference type="GO" id="GO:0005615">
    <property type="term" value="C:extracellular space"/>
    <property type="evidence" value="ECO:0007669"/>
    <property type="project" value="TreeGrafter"/>
</dbReference>
<dbReference type="InterPro" id="IPR032675">
    <property type="entry name" value="LRR_dom_sf"/>
</dbReference>
<dbReference type="Proteomes" id="UP001431783">
    <property type="component" value="Unassembled WGS sequence"/>
</dbReference>
<evidence type="ECO:0000256" key="1">
    <source>
        <dbReference type="ARBA" id="ARBA00022614"/>
    </source>
</evidence>
<reference evidence="4 5" key="1">
    <citation type="submission" date="2023-03" db="EMBL/GenBank/DDBJ databases">
        <title>Genome insight into feeding habits of ladybird beetles.</title>
        <authorList>
            <person name="Li H.-S."/>
            <person name="Huang Y.-H."/>
            <person name="Pang H."/>
        </authorList>
    </citation>
    <scope>NUCLEOTIDE SEQUENCE [LARGE SCALE GENOMIC DNA]</scope>
    <source>
        <strain evidence="4">SYSU_2023b</strain>
        <tissue evidence="4">Whole body</tissue>
    </source>
</reference>
<evidence type="ECO:0008006" key="6">
    <source>
        <dbReference type="Google" id="ProtNLM"/>
    </source>
</evidence>
<dbReference type="EMBL" id="JARQZJ010000061">
    <property type="protein sequence ID" value="KAK9878933.1"/>
    <property type="molecule type" value="Genomic_DNA"/>
</dbReference>
<dbReference type="InterPro" id="IPR050333">
    <property type="entry name" value="SLRP"/>
</dbReference>
<keyword evidence="5" id="KW-1185">Reference proteome</keyword>
<dbReference type="PANTHER" id="PTHR45712:SF22">
    <property type="entry name" value="INSULIN-LIKE GROWTH FACTOR-BINDING PROTEIN COMPLEX ACID LABILE SUBUNIT"/>
    <property type="match status" value="1"/>
</dbReference>
<dbReference type="InterPro" id="IPR001611">
    <property type="entry name" value="Leu-rich_rpt"/>
</dbReference>
<name>A0AAW1U8I0_9CUCU</name>
<evidence type="ECO:0000313" key="5">
    <source>
        <dbReference type="Proteomes" id="UP001431783"/>
    </source>
</evidence>
<keyword evidence="2" id="KW-0677">Repeat</keyword>
<proteinExistence type="predicted"/>
<protein>
    <recommendedName>
        <fullName evidence="6">LRR 8 domain containing protein</fullName>
    </recommendedName>
</protein>
<evidence type="ECO:0000256" key="3">
    <source>
        <dbReference type="SAM" id="SignalP"/>
    </source>
</evidence>
<feature type="chain" id="PRO_5043889737" description="LRR 8 domain containing protein" evidence="3">
    <location>
        <begin position="22"/>
        <end position="242"/>
    </location>
</feature>
<evidence type="ECO:0000313" key="4">
    <source>
        <dbReference type="EMBL" id="KAK9878933.1"/>
    </source>
</evidence>
<keyword evidence="3" id="KW-0732">Signal</keyword>
<dbReference type="Pfam" id="PF13855">
    <property type="entry name" value="LRR_8"/>
    <property type="match status" value="1"/>
</dbReference>